<organism evidence="1 2">
    <name type="scientific">Pseudanabaena yagii GIHE-NHR1</name>
    <dbReference type="NCBI Taxonomy" id="2722753"/>
    <lineage>
        <taxon>Bacteria</taxon>
        <taxon>Bacillati</taxon>
        <taxon>Cyanobacteriota</taxon>
        <taxon>Cyanophyceae</taxon>
        <taxon>Pseudanabaenales</taxon>
        <taxon>Pseudanabaenaceae</taxon>
        <taxon>Pseudanabaena</taxon>
        <taxon>Pseudanabaena yagii</taxon>
    </lineage>
</organism>
<protein>
    <submittedName>
        <fullName evidence="1">Uncharacterized protein</fullName>
    </submittedName>
</protein>
<dbReference type="RefSeq" id="WP_169364862.1">
    <property type="nucleotide sequence ID" value="NZ_JAAVJL010000002.1"/>
</dbReference>
<proteinExistence type="predicted"/>
<dbReference type="Proteomes" id="UP000738376">
    <property type="component" value="Unassembled WGS sequence"/>
</dbReference>
<sequence>MTNTSIPGNYFSPRFYVKSDPATGLLSTRQGDRLVAVPDFLLRSIHRALQSEAGQAGTLALYTFGFSWGGSFYDHIRGEIESYRGTTIMATNAVEFFATMRQLWTVHGMGNLTLDFSHRQHGLIVVTTENSVLTIGSEIGLKSGNLPWHHLQAGFIAAWFSRWAGKDIRACATDWSDPPEISSTAALDSSNSDSSSKENYTRFIVGVTNKIQQVEPWVKQGLRTTEILEKLTANS</sequence>
<reference evidence="1 2" key="1">
    <citation type="submission" date="2020-03" db="EMBL/GenBank/DDBJ databases">
        <title>Draft Genome Sequence of 2-Methylisoborneol Producing Pseudanabaena yagii Strain GIHE-NHR1 Isolated from North Han River in South Korea.</title>
        <authorList>
            <person name="Jeong J."/>
        </authorList>
    </citation>
    <scope>NUCLEOTIDE SEQUENCE [LARGE SCALE GENOMIC DNA]</scope>
    <source>
        <strain evidence="1 2">GIHE-NHR1</strain>
    </source>
</reference>
<evidence type="ECO:0000313" key="2">
    <source>
        <dbReference type="Proteomes" id="UP000738376"/>
    </source>
</evidence>
<gene>
    <name evidence="1" type="ORF">HC246_18155</name>
</gene>
<name>A0ABX1LYT8_9CYAN</name>
<dbReference type="InterPro" id="IPR024096">
    <property type="entry name" value="NO_sig/Golgi_transp_ligand-bd"/>
</dbReference>
<dbReference type="EMBL" id="JAAVJL010000002">
    <property type="protein sequence ID" value="NMF59889.1"/>
    <property type="molecule type" value="Genomic_DNA"/>
</dbReference>
<comment type="caution">
    <text evidence="1">The sequence shown here is derived from an EMBL/GenBank/DDBJ whole genome shotgun (WGS) entry which is preliminary data.</text>
</comment>
<dbReference type="SUPFAM" id="SSF111126">
    <property type="entry name" value="Ligand-binding domain in the NO signalling and Golgi transport"/>
    <property type="match status" value="1"/>
</dbReference>
<keyword evidence="2" id="KW-1185">Reference proteome</keyword>
<evidence type="ECO:0000313" key="1">
    <source>
        <dbReference type="EMBL" id="NMF59889.1"/>
    </source>
</evidence>
<accession>A0ABX1LYT8</accession>